<keyword evidence="2" id="KW-1185">Reference proteome</keyword>
<dbReference type="AlphaFoldDB" id="A0A316BDS5"/>
<dbReference type="InterPro" id="IPR047715">
    <property type="entry name" value="EboA_dom"/>
</dbReference>
<dbReference type="Proteomes" id="UP000245880">
    <property type="component" value="Unassembled WGS sequence"/>
</dbReference>
<sequence length="293" mass="33292">MSTNVQQRLWTVIIANTLASESEWLESQCESTPLELMTAFVAAPRHLRKTIVLLDHTEIDLPEWPEGVELIVKDWSLTRLCRVWLLIQLEQMDPTSFSKNIETLFDTAEINELVALYSALPVLPYPEKWLFRATEAVRSNMGLVFDAIAIQNPYPAQHFSEAAWNQLVLKTIFNDKPIHLLYGLQKRQNATLALTLSDFAHERWAAGRSVAPEVWRLTSPFMNERLLADMATLLASKVIENQWAAALACADSSYPPAHTLLAQHPDLERQVRSGAISWTNIEFNDLNTYVPQP</sequence>
<evidence type="ECO:0000313" key="2">
    <source>
        <dbReference type="Proteomes" id="UP000245880"/>
    </source>
</evidence>
<accession>A0A316BDS5</accession>
<gene>
    <name evidence="1" type="ORF">CLV98_101842</name>
</gene>
<dbReference type="RefSeq" id="WP_109672974.1">
    <property type="nucleotide sequence ID" value="NZ_QGDT01000001.1"/>
</dbReference>
<dbReference type="NCBIfam" id="NF035938">
    <property type="entry name" value="EboA_domain"/>
    <property type="match status" value="1"/>
</dbReference>
<reference evidence="1 2" key="1">
    <citation type="submission" date="2018-03" db="EMBL/GenBank/DDBJ databases">
        <title>Genomic Encyclopedia of Archaeal and Bacterial Type Strains, Phase II (KMG-II): from individual species to whole genera.</title>
        <authorList>
            <person name="Goeker M."/>
        </authorList>
    </citation>
    <scope>NUCLEOTIDE SEQUENCE [LARGE SCALE GENOMIC DNA]</scope>
    <source>
        <strain evidence="1 2">DSM 100346</strain>
    </source>
</reference>
<comment type="caution">
    <text evidence="1">The sequence shown here is derived from an EMBL/GenBank/DDBJ whole genome shotgun (WGS) entry which is preliminary data.</text>
</comment>
<name>A0A316BDS5_9BACT</name>
<dbReference type="OrthoDB" id="325673at2"/>
<evidence type="ECO:0000313" key="1">
    <source>
        <dbReference type="EMBL" id="PWJ60657.1"/>
    </source>
</evidence>
<protein>
    <submittedName>
        <fullName evidence="1">Uncharacterized protein</fullName>
    </submittedName>
</protein>
<dbReference type="EMBL" id="QGDT01000001">
    <property type="protein sequence ID" value="PWJ60657.1"/>
    <property type="molecule type" value="Genomic_DNA"/>
</dbReference>
<proteinExistence type="predicted"/>
<organism evidence="1 2">
    <name type="scientific">Dyadobacter jejuensis</name>
    <dbReference type="NCBI Taxonomy" id="1082580"/>
    <lineage>
        <taxon>Bacteria</taxon>
        <taxon>Pseudomonadati</taxon>
        <taxon>Bacteroidota</taxon>
        <taxon>Cytophagia</taxon>
        <taxon>Cytophagales</taxon>
        <taxon>Spirosomataceae</taxon>
        <taxon>Dyadobacter</taxon>
    </lineage>
</organism>